<evidence type="ECO:0000313" key="5">
    <source>
        <dbReference type="Proteomes" id="UP000258309"/>
    </source>
</evidence>
<feature type="domain" description="Major facilitator superfamily (MFS) profile" evidence="3">
    <location>
        <begin position="280"/>
        <end position="473"/>
    </location>
</feature>
<name>A0A3E2GTS8_SCYLI</name>
<feature type="transmembrane region" description="Helical" evidence="2">
    <location>
        <begin position="56"/>
        <end position="75"/>
    </location>
</feature>
<comment type="subcellular location">
    <subcellularLocation>
        <location evidence="1">Membrane</location>
        <topology evidence="1">Multi-pass membrane protein</topology>
    </subcellularLocation>
</comment>
<feature type="non-terminal residue" evidence="4">
    <location>
        <position position="1"/>
    </location>
</feature>
<dbReference type="AlphaFoldDB" id="A0A3E2GTS8"/>
<accession>A0A3E2GTS8</accession>
<dbReference type="InterPro" id="IPR036259">
    <property type="entry name" value="MFS_trans_sf"/>
</dbReference>
<gene>
    <name evidence="4" type="ORF">B7463_g12187</name>
</gene>
<dbReference type="EMBL" id="NCSJ02000496">
    <property type="protein sequence ID" value="RFU24153.1"/>
    <property type="molecule type" value="Genomic_DNA"/>
</dbReference>
<dbReference type="SUPFAM" id="SSF103473">
    <property type="entry name" value="MFS general substrate transporter"/>
    <property type="match status" value="1"/>
</dbReference>
<dbReference type="OMA" id="GDVYAWY"/>
<feature type="non-terminal residue" evidence="4">
    <location>
        <position position="473"/>
    </location>
</feature>
<feature type="transmembrane region" description="Helical" evidence="2">
    <location>
        <begin position="317"/>
        <end position="337"/>
    </location>
</feature>
<dbReference type="Proteomes" id="UP000258309">
    <property type="component" value="Unassembled WGS sequence"/>
</dbReference>
<evidence type="ECO:0000256" key="2">
    <source>
        <dbReference type="SAM" id="Phobius"/>
    </source>
</evidence>
<dbReference type="Gene3D" id="1.20.1250.20">
    <property type="entry name" value="MFS general substrate transporter like domains"/>
    <property type="match status" value="2"/>
</dbReference>
<feature type="transmembrane region" description="Helical" evidence="2">
    <location>
        <begin position="21"/>
        <end position="44"/>
    </location>
</feature>
<protein>
    <recommendedName>
        <fullName evidence="3">Major facilitator superfamily (MFS) profile domain-containing protein</fullName>
    </recommendedName>
</protein>
<dbReference type="STRING" id="5539.A0A3E2GTS8"/>
<dbReference type="OrthoDB" id="10027823at2759"/>
<dbReference type="GO" id="GO:0022857">
    <property type="term" value="F:transmembrane transporter activity"/>
    <property type="evidence" value="ECO:0007669"/>
    <property type="project" value="InterPro"/>
</dbReference>
<sequence length="473" mass="51113">MGLLHESGLLSVIRSRRDTKLLLLLRFIRFFAFGGSTIVLALYLHSLAISDAQIGLFMSLALLGDVISFALVMVADRIGRRTVLGVGNCMIIFSGCLLAGSGNYWVIMVAGIVGIISPNGREIGPFSAIEESILAQLTSKELRSDIFAWYALIGSAGAALGKFVIGWVVQRLLRLRWEETEAYRATFGIYAALGVLELALVLCLSARVELNSVRLDTASGMEWDALLDPEDDAETEAFLVPEDDEEREVSSNDLTEGSIETKTKKKWLFLPGIKRESYCTVFKFCALFAVDSLASGLVPASWVTYFFHTKFSVSPSGLGTIFSIGAVLSAISAIPGASLAKRIGLVPTMVFTHLPSAIALALIPLSPSLSLSVFFLLLRFALGSVDIAPKAAFLSAIFLPEERTAVLGLLNVVRTGSQSMGPVLTGTVSLLGKGWLPFVMAGGLKVAYDVALFAMFHGYKTREDETRENEEES</sequence>
<evidence type="ECO:0000313" key="4">
    <source>
        <dbReference type="EMBL" id="RFU24153.1"/>
    </source>
</evidence>
<dbReference type="PANTHER" id="PTHR23520:SF5">
    <property type="entry name" value="TRANSPORTER, PUTATIVE (AFU_ORTHOLOGUE AFUA_3G04000)-RELATED"/>
    <property type="match status" value="1"/>
</dbReference>
<dbReference type="PROSITE" id="PS50850">
    <property type="entry name" value="MFS"/>
    <property type="match status" value="1"/>
</dbReference>
<feature type="transmembrane region" description="Helical" evidence="2">
    <location>
        <begin position="147"/>
        <end position="169"/>
    </location>
</feature>
<feature type="transmembrane region" description="Helical" evidence="2">
    <location>
        <begin position="281"/>
        <end position="305"/>
    </location>
</feature>
<reference evidence="4 5" key="1">
    <citation type="submission" date="2018-05" db="EMBL/GenBank/DDBJ databases">
        <title>Draft genome sequence of Scytalidium lignicola DSM 105466, a ubiquitous saprotrophic fungus.</title>
        <authorList>
            <person name="Buettner E."/>
            <person name="Gebauer A.M."/>
            <person name="Hofrichter M."/>
            <person name="Liers C."/>
            <person name="Kellner H."/>
        </authorList>
    </citation>
    <scope>NUCLEOTIDE SEQUENCE [LARGE SCALE GENOMIC DNA]</scope>
    <source>
        <strain evidence="4 5">DSM 105466</strain>
    </source>
</reference>
<keyword evidence="2" id="KW-1133">Transmembrane helix</keyword>
<organism evidence="4 5">
    <name type="scientific">Scytalidium lignicola</name>
    <name type="common">Hyphomycete</name>
    <dbReference type="NCBI Taxonomy" id="5539"/>
    <lineage>
        <taxon>Eukaryota</taxon>
        <taxon>Fungi</taxon>
        <taxon>Dikarya</taxon>
        <taxon>Ascomycota</taxon>
        <taxon>Pezizomycotina</taxon>
        <taxon>Leotiomycetes</taxon>
        <taxon>Leotiomycetes incertae sedis</taxon>
        <taxon>Scytalidium</taxon>
    </lineage>
</organism>
<feature type="transmembrane region" description="Helical" evidence="2">
    <location>
        <begin position="87"/>
        <end position="116"/>
    </location>
</feature>
<comment type="caution">
    <text evidence="4">The sequence shown here is derived from an EMBL/GenBank/DDBJ whole genome shotgun (WGS) entry which is preliminary data.</text>
</comment>
<evidence type="ECO:0000256" key="1">
    <source>
        <dbReference type="ARBA" id="ARBA00004141"/>
    </source>
</evidence>
<dbReference type="GO" id="GO:0000329">
    <property type="term" value="C:fungal-type vacuole membrane"/>
    <property type="evidence" value="ECO:0007669"/>
    <property type="project" value="TreeGrafter"/>
</dbReference>
<dbReference type="PANTHER" id="PTHR23520">
    <property type="entry name" value="TRANSPORTER, PUTATIVE (AFU_ORTHOLOGUE AFUA_3G04000)-RELATED"/>
    <property type="match status" value="1"/>
</dbReference>
<dbReference type="Pfam" id="PF07690">
    <property type="entry name" value="MFS_1"/>
    <property type="match status" value="2"/>
</dbReference>
<evidence type="ECO:0000259" key="3">
    <source>
        <dbReference type="PROSITE" id="PS50850"/>
    </source>
</evidence>
<keyword evidence="2" id="KW-0472">Membrane</keyword>
<keyword evidence="5" id="KW-1185">Reference proteome</keyword>
<proteinExistence type="predicted"/>
<dbReference type="InterPro" id="IPR011701">
    <property type="entry name" value="MFS"/>
</dbReference>
<keyword evidence="2" id="KW-0812">Transmembrane</keyword>
<dbReference type="InterPro" id="IPR020846">
    <property type="entry name" value="MFS_dom"/>
</dbReference>